<gene>
    <name evidence="2" type="ORF">KY290_036987</name>
</gene>
<feature type="domain" description="Retroviral polymerase SH3-like" evidence="1">
    <location>
        <begin position="26"/>
        <end position="86"/>
    </location>
</feature>
<comment type="caution">
    <text evidence="2">The sequence shown here is derived from an EMBL/GenBank/DDBJ whole genome shotgun (WGS) entry which is preliminary data.</text>
</comment>
<protein>
    <recommendedName>
        <fullName evidence="1">Retroviral polymerase SH3-like domain-containing protein</fullName>
    </recommendedName>
</protein>
<dbReference type="InterPro" id="IPR057670">
    <property type="entry name" value="SH3_retrovirus"/>
</dbReference>
<accession>A0ABQ7TU82</accession>
<dbReference type="Pfam" id="PF25597">
    <property type="entry name" value="SH3_retrovirus"/>
    <property type="match status" value="1"/>
</dbReference>
<evidence type="ECO:0000313" key="2">
    <source>
        <dbReference type="EMBL" id="KAH0738282.1"/>
    </source>
</evidence>
<organism evidence="2 3">
    <name type="scientific">Solanum tuberosum</name>
    <name type="common">Potato</name>
    <dbReference type="NCBI Taxonomy" id="4113"/>
    <lineage>
        <taxon>Eukaryota</taxon>
        <taxon>Viridiplantae</taxon>
        <taxon>Streptophyta</taxon>
        <taxon>Embryophyta</taxon>
        <taxon>Tracheophyta</taxon>
        <taxon>Spermatophyta</taxon>
        <taxon>Magnoliopsida</taxon>
        <taxon>eudicotyledons</taxon>
        <taxon>Gunneridae</taxon>
        <taxon>Pentapetalae</taxon>
        <taxon>asterids</taxon>
        <taxon>lamiids</taxon>
        <taxon>Solanales</taxon>
        <taxon>Solanaceae</taxon>
        <taxon>Solanoideae</taxon>
        <taxon>Solaneae</taxon>
        <taxon>Solanum</taxon>
    </lineage>
</organism>
<dbReference type="EMBL" id="JAIVGD010000028">
    <property type="protein sequence ID" value="KAH0738282.1"/>
    <property type="molecule type" value="Genomic_DNA"/>
</dbReference>
<dbReference type="Proteomes" id="UP000826656">
    <property type="component" value="Unassembled WGS sequence"/>
</dbReference>
<evidence type="ECO:0000313" key="3">
    <source>
        <dbReference type="Proteomes" id="UP000826656"/>
    </source>
</evidence>
<keyword evidence="3" id="KW-1185">Reference proteome</keyword>
<proteinExistence type="predicted"/>
<reference evidence="2 3" key="1">
    <citation type="journal article" date="2021" name="bioRxiv">
        <title>Chromosome-scale and haplotype-resolved genome assembly of a tetraploid potato cultivar.</title>
        <authorList>
            <person name="Sun H."/>
            <person name="Jiao W.-B."/>
            <person name="Krause K."/>
            <person name="Campoy J.A."/>
            <person name="Goel M."/>
            <person name="Folz-Donahue K."/>
            <person name="Kukat C."/>
            <person name="Huettel B."/>
            <person name="Schneeberger K."/>
        </authorList>
    </citation>
    <scope>NUCLEOTIDE SEQUENCE [LARGE SCALE GENOMIC DNA]</scope>
    <source>
        <strain evidence="2">SolTubOtavaFocal</strain>
        <tissue evidence="2">Leaves</tissue>
    </source>
</reference>
<sequence>MCLHGKSPFEKYDHLPQLSHLKVFGSLCYATDPKKVDKFAPRVVPAVHLGYSQTQKGYILYDLASKSFFVSRDTNFKEEVFPFKELKSSPDPLLPGLSFPDELSLVDSSCSIDTAVSSVPNEDPSSTVV</sequence>
<name>A0ABQ7TU82_SOLTU</name>
<evidence type="ECO:0000259" key="1">
    <source>
        <dbReference type="Pfam" id="PF25597"/>
    </source>
</evidence>